<gene>
    <name evidence="2" type="ORF">A2531_06995</name>
</gene>
<evidence type="ECO:0000313" key="2">
    <source>
        <dbReference type="EMBL" id="OGF40759.1"/>
    </source>
</evidence>
<feature type="signal peptide" evidence="1">
    <location>
        <begin position="1"/>
        <end position="29"/>
    </location>
</feature>
<organism evidence="2 3">
    <name type="scientific">Candidatus Falkowbacteria bacterium RIFOXYD2_FULL_34_120</name>
    <dbReference type="NCBI Taxonomy" id="1798007"/>
    <lineage>
        <taxon>Bacteria</taxon>
        <taxon>Candidatus Falkowiibacteriota</taxon>
    </lineage>
</organism>
<evidence type="ECO:0000256" key="1">
    <source>
        <dbReference type="SAM" id="SignalP"/>
    </source>
</evidence>
<proteinExistence type="predicted"/>
<dbReference type="Proteomes" id="UP000177579">
    <property type="component" value="Unassembled WGS sequence"/>
</dbReference>
<sequence>MKKRTLFKSVLSTLLSLIIFCAFISVAQAQDFDPSRSGSGVIFTGDHDKFSLGSPLKSKDGAIVGVSSDVILTFNNGKEKKELNLKNIDQYEDFKKFCQKYGYKVIFEFPDVETGNKILIIKATRL</sequence>
<evidence type="ECO:0000313" key="3">
    <source>
        <dbReference type="Proteomes" id="UP000177579"/>
    </source>
</evidence>
<comment type="caution">
    <text evidence="2">The sequence shown here is derived from an EMBL/GenBank/DDBJ whole genome shotgun (WGS) entry which is preliminary data.</text>
</comment>
<keyword evidence="1" id="KW-0732">Signal</keyword>
<reference evidence="2 3" key="1">
    <citation type="journal article" date="2016" name="Nat. Commun.">
        <title>Thousands of microbial genomes shed light on interconnected biogeochemical processes in an aquifer system.</title>
        <authorList>
            <person name="Anantharaman K."/>
            <person name="Brown C.T."/>
            <person name="Hug L.A."/>
            <person name="Sharon I."/>
            <person name="Castelle C.J."/>
            <person name="Probst A.J."/>
            <person name="Thomas B.C."/>
            <person name="Singh A."/>
            <person name="Wilkins M.J."/>
            <person name="Karaoz U."/>
            <person name="Brodie E.L."/>
            <person name="Williams K.H."/>
            <person name="Hubbard S.S."/>
            <person name="Banfield J.F."/>
        </authorList>
    </citation>
    <scope>NUCLEOTIDE SEQUENCE [LARGE SCALE GENOMIC DNA]</scope>
</reference>
<protein>
    <submittedName>
        <fullName evidence="2">Uncharacterized protein</fullName>
    </submittedName>
</protein>
<feature type="chain" id="PRO_5009521395" evidence="1">
    <location>
        <begin position="30"/>
        <end position="126"/>
    </location>
</feature>
<name>A0A1F5TPL8_9BACT</name>
<dbReference type="AlphaFoldDB" id="A0A1F5TPL8"/>
<accession>A0A1F5TPL8</accession>
<dbReference type="EMBL" id="MFGO01000021">
    <property type="protein sequence ID" value="OGF40759.1"/>
    <property type="molecule type" value="Genomic_DNA"/>
</dbReference>